<dbReference type="Proteomes" id="UP000219412">
    <property type="component" value="Unassembled WGS sequence"/>
</dbReference>
<evidence type="ECO:0000313" key="14">
    <source>
        <dbReference type="Proteomes" id="UP000219412"/>
    </source>
</evidence>
<dbReference type="GO" id="GO:0008531">
    <property type="term" value="F:riboflavin kinase activity"/>
    <property type="evidence" value="ECO:0007669"/>
    <property type="project" value="TreeGrafter"/>
</dbReference>
<evidence type="ECO:0000256" key="3">
    <source>
        <dbReference type="ARBA" id="ARBA00012393"/>
    </source>
</evidence>
<keyword evidence="13" id="KW-0418">Kinase</keyword>
<dbReference type="GO" id="GO:0005524">
    <property type="term" value="F:ATP binding"/>
    <property type="evidence" value="ECO:0007669"/>
    <property type="project" value="UniProtKB-KW"/>
</dbReference>
<dbReference type="GO" id="GO:0006747">
    <property type="term" value="P:FAD biosynthetic process"/>
    <property type="evidence" value="ECO:0007669"/>
    <property type="project" value="UniProtKB-UniPathway"/>
</dbReference>
<organism evidence="13 14">
    <name type="scientific">Salinicoccus kekensis</name>
    <dbReference type="NCBI Taxonomy" id="714307"/>
    <lineage>
        <taxon>Bacteria</taxon>
        <taxon>Bacillati</taxon>
        <taxon>Bacillota</taxon>
        <taxon>Bacilli</taxon>
        <taxon>Bacillales</taxon>
        <taxon>Staphylococcaceae</taxon>
        <taxon>Salinicoccus</taxon>
    </lineage>
</organism>
<comment type="similarity">
    <text evidence="2">Belongs to the RibF family.</text>
</comment>
<comment type="pathway">
    <text evidence="1">Cofactor biosynthesis; FAD biosynthesis; FAD from FMN: step 1/1.</text>
</comment>
<dbReference type="EMBL" id="OBQF01000005">
    <property type="protein sequence ID" value="SOC43590.1"/>
    <property type="molecule type" value="Genomic_DNA"/>
</dbReference>
<keyword evidence="7 13" id="KW-0548">Nucleotidyltransferase</keyword>
<dbReference type="PANTHER" id="PTHR22749:SF6">
    <property type="entry name" value="RIBOFLAVIN KINASE"/>
    <property type="match status" value="1"/>
</dbReference>
<keyword evidence="14" id="KW-1185">Reference proteome</keyword>
<name>A0A285UNY5_9STAP</name>
<gene>
    <name evidence="13" type="ORF">SAMN05878391_2032</name>
</gene>
<evidence type="ECO:0000259" key="12">
    <source>
        <dbReference type="Pfam" id="PF06574"/>
    </source>
</evidence>
<sequence>MEIIHLKDTNLQYWQTRSRENVVALGFFDGVHKGHQHVIDTAKAAADEKNVSLDVMSFFPHPKTVLSNGKIVIQYLMTLDEKAKALEAMGVDRFYIVNFTKAFAALPPEEYIEEYLYKFGTVHAVAGFDFTYGFKGAGKIGTLYETSGRRITATEVGKVECQGEKVSSTLIREMILTGRIQKVETLMGRPFTTHTRISNGYFQHQPAFILPESGYYDVMLESRFHKLNCTLYVDNENNHIGFTDNTLLKHFNNRNIKITWFNKTAAFAYKQYATV</sequence>
<evidence type="ECO:0000256" key="11">
    <source>
        <dbReference type="ARBA" id="ARBA00049494"/>
    </source>
</evidence>
<evidence type="ECO:0000256" key="4">
    <source>
        <dbReference type="ARBA" id="ARBA00022630"/>
    </source>
</evidence>
<dbReference type="Pfam" id="PF06574">
    <property type="entry name" value="FAD_syn"/>
    <property type="match status" value="1"/>
</dbReference>
<dbReference type="InterPro" id="IPR014729">
    <property type="entry name" value="Rossmann-like_a/b/a_fold"/>
</dbReference>
<dbReference type="GO" id="GO:0009398">
    <property type="term" value="P:FMN biosynthetic process"/>
    <property type="evidence" value="ECO:0007669"/>
    <property type="project" value="TreeGrafter"/>
</dbReference>
<dbReference type="RefSeq" id="WP_179647175.1">
    <property type="nucleotide sequence ID" value="NZ_OBQF01000005.1"/>
</dbReference>
<keyword evidence="5" id="KW-0288">FMN</keyword>
<dbReference type="GO" id="GO:0003919">
    <property type="term" value="F:FMN adenylyltransferase activity"/>
    <property type="evidence" value="ECO:0007669"/>
    <property type="project" value="UniProtKB-EC"/>
</dbReference>
<evidence type="ECO:0000256" key="5">
    <source>
        <dbReference type="ARBA" id="ARBA00022643"/>
    </source>
</evidence>
<comment type="catalytic activity">
    <reaction evidence="11">
        <text>FMN + ATP + H(+) = FAD + diphosphate</text>
        <dbReference type="Rhea" id="RHEA:17237"/>
        <dbReference type="ChEBI" id="CHEBI:15378"/>
        <dbReference type="ChEBI" id="CHEBI:30616"/>
        <dbReference type="ChEBI" id="CHEBI:33019"/>
        <dbReference type="ChEBI" id="CHEBI:57692"/>
        <dbReference type="ChEBI" id="CHEBI:58210"/>
        <dbReference type="EC" id="2.7.7.2"/>
    </reaction>
</comment>
<reference evidence="14" key="1">
    <citation type="submission" date="2017-08" db="EMBL/GenBank/DDBJ databases">
        <authorList>
            <person name="Varghese N."/>
            <person name="Submissions S."/>
        </authorList>
    </citation>
    <scope>NUCLEOTIDE SEQUENCE [LARGE SCALE GENOMIC DNA]</scope>
    <source>
        <strain evidence="14">DSM 23173</strain>
    </source>
</reference>
<keyword evidence="8" id="KW-0547">Nucleotide-binding</keyword>
<evidence type="ECO:0000256" key="9">
    <source>
        <dbReference type="ARBA" id="ARBA00022827"/>
    </source>
</evidence>
<keyword evidence="10" id="KW-0067">ATP-binding</keyword>
<dbReference type="PANTHER" id="PTHR22749">
    <property type="entry name" value="RIBOFLAVIN KINASE/FMN ADENYLYLTRANSFERASE"/>
    <property type="match status" value="1"/>
</dbReference>
<proteinExistence type="inferred from homology"/>
<dbReference type="AlphaFoldDB" id="A0A285UNY5"/>
<dbReference type="Gene3D" id="3.40.50.620">
    <property type="entry name" value="HUPs"/>
    <property type="match status" value="1"/>
</dbReference>
<evidence type="ECO:0000256" key="2">
    <source>
        <dbReference type="ARBA" id="ARBA00010214"/>
    </source>
</evidence>
<dbReference type="NCBIfam" id="TIGR00125">
    <property type="entry name" value="cyt_tran_rel"/>
    <property type="match status" value="1"/>
</dbReference>
<dbReference type="GO" id="GO:0009231">
    <property type="term" value="P:riboflavin biosynthetic process"/>
    <property type="evidence" value="ECO:0007669"/>
    <property type="project" value="InterPro"/>
</dbReference>
<evidence type="ECO:0000256" key="8">
    <source>
        <dbReference type="ARBA" id="ARBA00022741"/>
    </source>
</evidence>
<dbReference type="InterPro" id="IPR023468">
    <property type="entry name" value="Riboflavin_kinase"/>
</dbReference>
<evidence type="ECO:0000256" key="1">
    <source>
        <dbReference type="ARBA" id="ARBA00004726"/>
    </source>
</evidence>
<dbReference type="EC" id="2.7.7.2" evidence="3"/>
<keyword evidence="6 13" id="KW-0808">Transferase</keyword>
<evidence type="ECO:0000256" key="10">
    <source>
        <dbReference type="ARBA" id="ARBA00022840"/>
    </source>
</evidence>
<keyword evidence="9" id="KW-0274">FAD</keyword>
<evidence type="ECO:0000256" key="7">
    <source>
        <dbReference type="ARBA" id="ARBA00022695"/>
    </source>
</evidence>
<dbReference type="UniPathway" id="UPA00277">
    <property type="reaction ID" value="UER00407"/>
</dbReference>
<protein>
    <recommendedName>
        <fullName evidence="3">FAD synthase</fullName>
        <ecNumber evidence="3">2.7.7.2</ecNumber>
    </recommendedName>
</protein>
<dbReference type="CDD" id="cd02064">
    <property type="entry name" value="FAD_synthetase_N"/>
    <property type="match status" value="1"/>
</dbReference>
<dbReference type="SUPFAM" id="SSF52374">
    <property type="entry name" value="Nucleotidylyl transferase"/>
    <property type="match status" value="1"/>
</dbReference>
<evidence type="ECO:0000313" key="13">
    <source>
        <dbReference type="EMBL" id="SOC43590.1"/>
    </source>
</evidence>
<dbReference type="InterPro" id="IPR004821">
    <property type="entry name" value="Cyt_trans-like"/>
</dbReference>
<evidence type="ECO:0000256" key="6">
    <source>
        <dbReference type="ARBA" id="ARBA00022679"/>
    </source>
</evidence>
<dbReference type="FunFam" id="3.40.50.620:FF:000021">
    <property type="entry name" value="Riboflavin biosynthesis protein"/>
    <property type="match status" value="1"/>
</dbReference>
<feature type="domain" description="FAD synthetase" evidence="12">
    <location>
        <begin position="17"/>
        <end position="169"/>
    </location>
</feature>
<keyword evidence="4" id="KW-0285">Flavoprotein</keyword>
<accession>A0A285UNY5</accession>
<dbReference type="InterPro" id="IPR015864">
    <property type="entry name" value="FAD_synthase"/>
</dbReference>